<dbReference type="SMART" id="SM00595">
    <property type="entry name" value="MADF"/>
    <property type="match status" value="1"/>
</dbReference>
<dbReference type="PROSITE" id="PS51029">
    <property type="entry name" value="MADF"/>
    <property type="match status" value="1"/>
</dbReference>
<evidence type="ECO:0000256" key="1">
    <source>
        <dbReference type="PROSITE-ProRule" id="PRU00371"/>
    </source>
</evidence>
<evidence type="ECO:0008006" key="7">
    <source>
        <dbReference type="Google" id="ProtNLM"/>
    </source>
</evidence>
<evidence type="ECO:0000256" key="2">
    <source>
        <dbReference type="SAM" id="MobiDB-lite"/>
    </source>
</evidence>
<organism evidence="5 6">
    <name type="scientific">Iphiclides podalirius</name>
    <name type="common">scarce swallowtail</name>
    <dbReference type="NCBI Taxonomy" id="110791"/>
    <lineage>
        <taxon>Eukaryota</taxon>
        <taxon>Metazoa</taxon>
        <taxon>Ecdysozoa</taxon>
        <taxon>Arthropoda</taxon>
        <taxon>Hexapoda</taxon>
        <taxon>Insecta</taxon>
        <taxon>Pterygota</taxon>
        <taxon>Neoptera</taxon>
        <taxon>Endopterygota</taxon>
        <taxon>Lepidoptera</taxon>
        <taxon>Glossata</taxon>
        <taxon>Ditrysia</taxon>
        <taxon>Papilionoidea</taxon>
        <taxon>Papilionidae</taxon>
        <taxon>Papilioninae</taxon>
        <taxon>Iphiclides</taxon>
    </lineage>
</organism>
<evidence type="ECO:0000313" key="5">
    <source>
        <dbReference type="EMBL" id="CAH2052680.1"/>
    </source>
</evidence>
<sequence>MCLAIVVGRGKTSLDRSATLPRRSRHRAASRSGAAPSTLRVRPLGRGTHVRETRARPLEERHGIGMTQSLDVQLFICQVAKHPEIWDLNSEGNRHRRSKQRAWAQIARVFMADFDSMPDREKREVYKKLHGKWRNIRDSYVRDLRRKEGRRGYIYEEQLAFLQDLYSSSKGSGSEDPREHGEAAHRKRSAGKRHELSGASALASAEPPVIDNPRRRKRVNKADKIDFVDTPCHDHGRSYPVEDEDRSFFESLLPAVREFDVDRKLEFRSEVIRLVKQLRNCEGKTKADPS</sequence>
<dbReference type="Proteomes" id="UP000837857">
    <property type="component" value="Chromosome 20"/>
</dbReference>
<feature type="region of interest" description="Disordered" evidence="2">
    <location>
        <begin position="168"/>
        <end position="217"/>
    </location>
</feature>
<feature type="domain" description="MADF" evidence="3">
    <location>
        <begin position="74"/>
        <end position="167"/>
    </location>
</feature>
<dbReference type="EMBL" id="OW152832">
    <property type="protein sequence ID" value="CAH2052680.1"/>
    <property type="molecule type" value="Genomic_DNA"/>
</dbReference>
<dbReference type="InterPro" id="IPR006578">
    <property type="entry name" value="MADF-dom"/>
</dbReference>
<feature type="non-terminal residue" evidence="5">
    <location>
        <position position="1"/>
    </location>
</feature>
<feature type="compositionally biased region" description="Basic and acidic residues" evidence="2">
    <location>
        <begin position="173"/>
        <end position="184"/>
    </location>
</feature>
<name>A0ABN8IDU6_9NEOP</name>
<dbReference type="Pfam" id="PF02944">
    <property type="entry name" value="BESS"/>
    <property type="match status" value="1"/>
</dbReference>
<dbReference type="PROSITE" id="PS51031">
    <property type="entry name" value="BESS"/>
    <property type="match status" value="1"/>
</dbReference>
<evidence type="ECO:0000313" key="6">
    <source>
        <dbReference type="Proteomes" id="UP000837857"/>
    </source>
</evidence>
<comment type="subcellular location">
    <subcellularLocation>
        <location evidence="1">Nucleus</location>
    </subcellularLocation>
</comment>
<dbReference type="PANTHER" id="PTHR12243:SF67">
    <property type="entry name" value="COREPRESSOR OF PANGOLIN, ISOFORM A-RELATED"/>
    <property type="match status" value="1"/>
</dbReference>
<dbReference type="InterPro" id="IPR039353">
    <property type="entry name" value="TF_Adf1"/>
</dbReference>
<protein>
    <recommendedName>
        <fullName evidence="7">MADF domain-containing protein</fullName>
    </recommendedName>
</protein>
<gene>
    <name evidence="5" type="ORF">IPOD504_LOCUS8333</name>
</gene>
<proteinExistence type="predicted"/>
<evidence type="ECO:0000259" key="3">
    <source>
        <dbReference type="PROSITE" id="PS51029"/>
    </source>
</evidence>
<keyword evidence="1" id="KW-0539">Nucleus</keyword>
<feature type="region of interest" description="Disordered" evidence="2">
    <location>
        <begin position="14"/>
        <end position="50"/>
    </location>
</feature>
<reference evidence="5" key="1">
    <citation type="submission" date="2022-03" db="EMBL/GenBank/DDBJ databases">
        <authorList>
            <person name="Martin H S."/>
        </authorList>
    </citation>
    <scope>NUCLEOTIDE SEQUENCE</scope>
</reference>
<accession>A0ABN8IDU6</accession>
<feature type="domain" description="BESS" evidence="4">
    <location>
        <begin position="242"/>
        <end position="281"/>
    </location>
</feature>
<dbReference type="InterPro" id="IPR004210">
    <property type="entry name" value="BESS_motif"/>
</dbReference>
<dbReference type="Pfam" id="PF10545">
    <property type="entry name" value="MADF_DNA_bdg"/>
    <property type="match status" value="1"/>
</dbReference>
<evidence type="ECO:0000259" key="4">
    <source>
        <dbReference type="PROSITE" id="PS51031"/>
    </source>
</evidence>
<dbReference type="PANTHER" id="PTHR12243">
    <property type="entry name" value="MADF DOMAIN TRANSCRIPTION FACTOR"/>
    <property type="match status" value="1"/>
</dbReference>
<keyword evidence="6" id="KW-1185">Reference proteome</keyword>